<feature type="domain" description="CusB-like barrel-sandwich hybrid" evidence="5">
    <location>
        <begin position="135"/>
        <end position="252"/>
    </location>
</feature>
<evidence type="ECO:0000256" key="1">
    <source>
        <dbReference type="ARBA" id="ARBA00009477"/>
    </source>
</evidence>
<feature type="domain" description="CusB-like three alpha-helical bundle" evidence="4">
    <location>
        <begin position="171"/>
        <end position="218"/>
    </location>
</feature>
<accession>A0A1B3ZI50</accession>
<name>A0A1B3ZI50_9SPHN</name>
<dbReference type="Gene3D" id="2.40.50.320">
    <property type="entry name" value="Copper binding periplasmic protein CusF"/>
    <property type="match status" value="1"/>
</dbReference>
<dbReference type="GO" id="GO:0060003">
    <property type="term" value="P:copper ion export"/>
    <property type="evidence" value="ECO:0007669"/>
    <property type="project" value="TreeGrafter"/>
</dbReference>
<evidence type="ECO:0000259" key="6">
    <source>
        <dbReference type="Pfam" id="PF25954"/>
    </source>
</evidence>
<dbReference type="Gene3D" id="2.40.420.20">
    <property type="match status" value="1"/>
</dbReference>
<dbReference type="KEGG" id="span:AWL63_23370"/>
<evidence type="ECO:0000259" key="4">
    <source>
        <dbReference type="Pfam" id="PF25869"/>
    </source>
</evidence>
<dbReference type="InterPro" id="IPR058791">
    <property type="entry name" value="3HB_CusB"/>
</dbReference>
<comment type="similarity">
    <text evidence="1">Belongs to the membrane fusion protein (MFP) (TC 8.A.1) family.</text>
</comment>
<dbReference type="FunFam" id="2.40.30.170:FF:000010">
    <property type="entry name" value="Efflux RND transporter periplasmic adaptor subunit"/>
    <property type="match status" value="1"/>
</dbReference>
<gene>
    <name evidence="8" type="ORF">AWL63_23370</name>
</gene>
<evidence type="ECO:0000256" key="2">
    <source>
        <dbReference type="ARBA" id="ARBA00022448"/>
    </source>
</evidence>
<proteinExistence type="inferred from homology"/>
<dbReference type="Pfam" id="PF11604">
    <property type="entry name" value="CusF_Ec"/>
    <property type="match status" value="1"/>
</dbReference>
<dbReference type="GO" id="GO:0030288">
    <property type="term" value="C:outer membrane-bounded periplasmic space"/>
    <property type="evidence" value="ECO:0007669"/>
    <property type="project" value="TreeGrafter"/>
</dbReference>
<dbReference type="Gene3D" id="2.40.50.100">
    <property type="match status" value="1"/>
</dbReference>
<dbReference type="Pfam" id="PF25919">
    <property type="entry name" value="BSH_CusB"/>
    <property type="match status" value="1"/>
</dbReference>
<dbReference type="NCBIfam" id="TIGR01730">
    <property type="entry name" value="RND_mfp"/>
    <property type="match status" value="1"/>
</dbReference>
<dbReference type="InterPro" id="IPR058649">
    <property type="entry name" value="CzcB_C"/>
</dbReference>
<dbReference type="SUPFAM" id="SSF111369">
    <property type="entry name" value="HlyD-like secretion proteins"/>
    <property type="match status" value="1"/>
</dbReference>
<dbReference type="InterPro" id="IPR006143">
    <property type="entry name" value="RND_pump_MFP"/>
</dbReference>
<evidence type="ECO:0000259" key="7">
    <source>
        <dbReference type="Pfam" id="PF25975"/>
    </source>
</evidence>
<dbReference type="GO" id="GO:0022857">
    <property type="term" value="F:transmembrane transporter activity"/>
    <property type="evidence" value="ECO:0007669"/>
    <property type="project" value="InterPro"/>
</dbReference>
<dbReference type="InterPro" id="IPR058790">
    <property type="entry name" value="BSH_CusB"/>
</dbReference>
<organism evidence="8 9">
    <name type="scientific">Sphingomonas panacis</name>
    <dbReference type="NCBI Taxonomy" id="1560345"/>
    <lineage>
        <taxon>Bacteria</taxon>
        <taxon>Pseudomonadati</taxon>
        <taxon>Pseudomonadota</taxon>
        <taxon>Alphaproteobacteria</taxon>
        <taxon>Sphingomonadales</taxon>
        <taxon>Sphingomonadaceae</taxon>
        <taxon>Sphingomonas</taxon>
    </lineage>
</organism>
<dbReference type="PANTHER" id="PTHR30097">
    <property type="entry name" value="CATION EFFLUX SYSTEM PROTEIN CUSB"/>
    <property type="match status" value="1"/>
</dbReference>
<keyword evidence="8" id="KW-0614">Plasmid</keyword>
<dbReference type="EMBL" id="CP014169">
    <property type="protein sequence ID" value="AOH87118.1"/>
    <property type="molecule type" value="Genomic_DNA"/>
</dbReference>
<keyword evidence="9" id="KW-1185">Reference proteome</keyword>
<sequence length="504" mass="51959">MTEATSSRSRLAAAGALIALVAGVGGYGIAQLVGHPTGALPAAQGAANGGRKPLYWLDPMVPAQHFDKPGKSPFMDMQLIPKYADDAGSGNDAPGIRIDPAATQSLGLRTVAVRRGPLSSSLTATGTINFNQRDVAVVQARAAGFVQRVYGRAPGDVIGAGAPLADLLVPDWAGAQAEYLAVRRTGNTVLAQAARQRLALLGMPPGTIAAVERGDRPHNVVTISTPTGGTIKTLGVRAGMSVMAGQSLAEINGLGTVWLNAAVPEAVAGQLRPGQSARAVLAAYPGETFNGRVTAILPDVQAESRTLTVRIELPNRGGRLKPGMFATVSFGGNATPALLVPSEALIRTGKRTLVMLALDKGRYRPAEVQTGRESGDDTEILAGLSEGEKIIASGQFLIDSEASLSGVAARPIGSATSATTPEASAKPSPALYETTGRIEQITGNSVTLSHEPVPAIGWPAMTMTFALAKPSIAQGLKTGDRVRFGFDQPPAGPTVRRMAKVAGR</sequence>
<dbReference type="InterPro" id="IPR042230">
    <property type="entry name" value="CusF_sf"/>
</dbReference>
<evidence type="ECO:0000259" key="5">
    <source>
        <dbReference type="Pfam" id="PF25919"/>
    </source>
</evidence>
<dbReference type="Pfam" id="PF19335">
    <property type="entry name" value="HMBD"/>
    <property type="match status" value="1"/>
</dbReference>
<dbReference type="Pfam" id="PF25975">
    <property type="entry name" value="CzcB_C"/>
    <property type="match status" value="1"/>
</dbReference>
<dbReference type="OrthoDB" id="9806939at2"/>
<dbReference type="InterPro" id="IPR021647">
    <property type="entry name" value="CusF_Ec"/>
</dbReference>
<feature type="domain" description="CusB-like beta-barrel" evidence="6">
    <location>
        <begin position="256"/>
        <end position="332"/>
    </location>
</feature>
<feature type="domain" description="CzcB-like C-terminal circularly permuted SH3-like" evidence="7">
    <location>
        <begin position="339"/>
        <end position="398"/>
    </location>
</feature>
<dbReference type="PANTHER" id="PTHR30097:SF15">
    <property type="entry name" value="CATION EFFLUX SYSTEM PROTEIN CUSB"/>
    <property type="match status" value="1"/>
</dbReference>
<evidence type="ECO:0000259" key="3">
    <source>
        <dbReference type="Pfam" id="PF19335"/>
    </source>
</evidence>
<evidence type="ECO:0000313" key="9">
    <source>
        <dbReference type="Proteomes" id="UP000094256"/>
    </source>
</evidence>
<dbReference type="RefSeq" id="WP_069207688.1">
    <property type="nucleotide sequence ID" value="NZ_CP014169.1"/>
</dbReference>
<dbReference type="Pfam" id="PF25954">
    <property type="entry name" value="Beta-barrel_RND_2"/>
    <property type="match status" value="1"/>
</dbReference>
<feature type="domain" description="Heavy metal binding" evidence="3">
    <location>
        <begin position="55"/>
        <end position="82"/>
    </location>
</feature>
<keyword evidence="2" id="KW-0813">Transport</keyword>
<dbReference type="InterPro" id="IPR058792">
    <property type="entry name" value="Beta-barrel_RND_2"/>
</dbReference>
<dbReference type="GO" id="GO:0016020">
    <property type="term" value="C:membrane"/>
    <property type="evidence" value="ECO:0007669"/>
    <property type="project" value="InterPro"/>
</dbReference>
<dbReference type="AlphaFoldDB" id="A0A1B3ZI50"/>
<dbReference type="InterPro" id="IPR051909">
    <property type="entry name" value="MFP_Cation_Efflux"/>
</dbReference>
<dbReference type="Gene3D" id="2.40.30.170">
    <property type="match status" value="1"/>
</dbReference>
<dbReference type="Pfam" id="PF25869">
    <property type="entry name" value="3HB_CusB"/>
    <property type="match status" value="1"/>
</dbReference>
<protein>
    <submittedName>
        <fullName evidence="8">Efflux transporter periplasmic adaptor subunit</fullName>
    </submittedName>
</protein>
<dbReference type="Gene3D" id="6.10.140.730">
    <property type="match status" value="1"/>
</dbReference>
<dbReference type="Proteomes" id="UP000094256">
    <property type="component" value="Plasmid unnamed"/>
</dbReference>
<dbReference type="GO" id="GO:0046914">
    <property type="term" value="F:transition metal ion binding"/>
    <property type="evidence" value="ECO:0007669"/>
    <property type="project" value="TreeGrafter"/>
</dbReference>
<reference evidence="8 9" key="1">
    <citation type="submission" date="2016-01" db="EMBL/GenBank/DDBJ databases">
        <title>Complete genome and mega plasmid sequence of Sphingomonas panacis DCY99 elicits systemic resistance in rice to Xanthomonas oryzae.</title>
        <authorList>
            <person name="Kim Y.J."/>
            <person name="Yang D.C."/>
            <person name="Sing P."/>
        </authorList>
    </citation>
    <scope>NUCLEOTIDE SEQUENCE [LARGE SCALE GENOMIC DNA]</scope>
    <source>
        <strain evidence="8 9">DCY99</strain>
        <plasmid evidence="9">Plasmid</plasmid>
    </source>
</reference>
<dbReference type="InterPro" id="IPR045800">
    <property type="entry name" value="HMBD"/>
</dbReference>
<evidence type="ECO:0000313" key="8">
    <source>
        <dbReference type="EMBL" id="AOH87118.1"/>
    </source>
</evidence>
<dbReference type="GO" id="GO:0015679">
    <property type="term" value="P:plasma membrane copper ion transport"/>
    <property type="evidence" value="ECO:0007669"/>
    <property type="project" value="TreeGrafter"/>
</dbReference>
<geneLocation type="plasmid" evidence="9"/>